<dbReference type="EMBL" id="CP021434">
    <property type="protein sequence ID" value="ARU60218.1"/>
    <property type="molecule type" value="Genomic_DNA"/>
</dbReference>
<dbReference type="Gene3D" id="3.40.190.10">
    <property type="entry name" value="Periplasmic binding protein-like II"/>
    <property type="match status" value="1"/>
</dbReference>
<dbReference type="CDD" id="cd08507">
    <property type="entry name" value="PBP2_SgrR_like"/>
    <property type="match status" value="1"/>
</dbReference>
<evidence type="ECO:0000259" key="3">
    <source>
        <dbReference type="Pfam" id="PF12793"/>
    </source>
</evidence>
<dbReference type="RefSeq" id="WP_087455605.1">
    <property type="nucleotide sequence ID" value="NZ_CP021434.1"/>
</dbReference>
<dbReference type="Pfam" id="PF00496">
    <property type="entry name" value="SBP_bac_5"/>
    <property type="match status" value="1"/>
</dbReference>
<evidence type="ECO:0000313" key="4">
    <source>
        <dbReference type="EMBL" id="ARU60218.1"/>
    </source>
</evidence>
<dbReference type="GO" id="GO:0003677">
    <property type="term" value="F:DNA binding"/>
    <property type="evidence" value="ECO:0007669"/>
    <property type="project" value="UniProtKB-KW"/>
</dbReference>
<dbReference type="KEGG" id="tum:CBW65_03455"/>
<dbReference type="OrthoDB" id="48318at2"/>
<dbReference type="GO" id="GO:1904680">
    <property type="term" value="F:peptide transmembrane transporter activity"/>
    <property type="evidence" value="ECO:0007669"/>
    <property type="project" value="TreeGrafter"/>
</dbReference>
<dbReference type="PANTHER" id="PTHR30290:SF72">
    <property type="entry name" value="HTH-TYPE TRANSCRIPTIONAL REGULATOR SGRR"/>
    <property type="match status" value="1"/>
</dbReference>
<dbReference type="InterPro" id="IPR039424">
    <property type="entry name" value="SBP_5"/>
</dbReference>
<organism evidence="4 5">
    <name type="scientific">Tumebacillus avium</name>
    <dbReference type="NCBI Taxonomy" id="1903704"/>
    <lineage>
        <taxon>Bacteria</taxon>
        <taxon>Bacillati</taxon>
        <taxon>Bacillota</taxon>
        <taxon>Bacilli</taxon>
        <taxon>Bacillales</taxon>
        <taxon>Alicyclobacillaceae</taxon>
        <taxon>Tumebacillus</taxon>
    </lineage>
</organism>
<dbReference type="Proteomes" id="UP000195437">
    <property type="component" value="Chromosome"/>
</dbReference>
<dbReference type="Pfam" id="PF12793">
    <property type="entry name" value="SgrR_N"/>
    <property type="match status" value="1"/>
</dbReference>
<evidence type="ECO:0000259" key="2">
    <source>
        <dbReference type="Pfam" id="PF00496"/>
    </source>
</evidence>
<keyword evidence="5" id="KW-1185">Reference proteome</keyword>
<proteinExistence type="predicted"/>
<keyword evidence="1" id="KW-0238">DNA-binding</keyword>
<gene>
    <name evidence="4" type="ORF">CBW65_03455</name>
</gene>
<name>A0A1Y0IIC6_9BACL</name>
<accession>A0A1Y0IIC6</accession>
<dbReference type="Gene3D" id="3.10.105.10">
    <property type="entry name" value="Dipeptide-binding Protein, Domain 3"/>
    <property type="match status" value="1"/>
</dbReference>
<protein>
    <recommendedName>
        <fullName evidence="6">ABC transporter substrate-binding protein</fullName>
    </recommendedName>
</protein>
<evidence type="ECO:0008006" key="6">
    <source>
        <dbReference type="Google" id="ProtNLM"/>
    </source>
</evidence>
<dbReference type="AlphaFoldDB" id="A0A1Y0IIC6"/>
<evidence type="ECO:0000256" key="1">
    <source>
        <dbReference type="ARBA" id="ARBA00023125"/>
    </source>
</evidence>
<reference evidence="5" key="1">
    <citation type="submission" date="2017-05" db="EMBL/GenBank/DDBJ databases">
        <authorList>
            <person name="Sung H."/>
        </authorList>
    </citation>
    <scope>NUCLEOTIDE SEQUENCE [LARGE SCALE GENOMIC DNA]</scope>
    <source>
        <strain evidence="5">AR23208</strain>
    </source>
</reference>
<dbReference type="InterPro" id="IPR025370">
    <property type="entry name" value="SgrR_HTH_N"/>
</dbReference>
<dbReference type="SUPFAM" id="SSF53850">
    <property type="entry name" value="Periplasmic binding protein-like II"/>
    <property type="match status" value="1"/>
</dbReference>
<dbReference type="GO" id="GO:0015833">
    <property type="term" value="P:peptide transport"/>
    <property type="evidence" value="ECO:0007669"/>
    <property type="project" value="TreeGrafter"/>
</dbReference>
<feature type="domain" description="Transcriptional regulator SgrR N-terminal HTH" evidence="3">
    <location>
        <begin position="5"/>
        <end position="106"/>
    </location>
</feature>
<dbReference type="PANTHER" id="PTHR30290">
    <property type="entry name" value="PERIPLASMIC BINDING COMPONENT OF ABC TRANSPORTER"/>
    <property type="match status" value="1"/>
</dbReference>
<evidence type="ECO:0000313" key="5">
    <source>
        <dbReference type="Proteomes" id="UP000195437"/>
    </source>
</evidence>
<feature type="domain" description="Solute-binding protein family 5" evidence="2">
    <location>
        <begin position="176"/>
        <end position="503"/>
    </location>
</feature>
<sequence length="596" mass="67788">MQPVHHYIRLTEHLPHAAVGQPVPITQDEIAAILCCTPRNAKLIVKKLAEQNWIHWQPGRGRGNTSLLTLQIAPADLLFSLAQELVRTGDIRTASGLIEPYAAELPALRTRYESWLSSHFGYHAGGASGTPDILRITHSNPLNHLDPALCILRSETHLVKHIFDTLVTRDPETGAIRPHLAHHWEIGADGTRYTFYLRKSVLFHNGTTFTARDAAFTIERMKQESFYPWMVAGVKEVTVRNDLTLEVQLDAPNQLFLHFLSSERAAIVPQVYCTRIGEDFARLPVGSGPFKVIRNDDTMLILEAFTPYFRERAFLDRIEIWFMTEPSVEATMQYNQENSGWATSGQLERSFQMLTFNLNKEGPQQHPAFRKAFALLLDRQQLIADLGGLRSAPATRFDVRLEPELTASDDTPRHDPTHIRELLAESGYDGEPLLLSTYFDDDHIEDAEWLQSRCSAFGIPLIIRPLPYREMITMENIAASDLILDGATMEDDTEMSYLDLLLTRSSFLTDHLSPEQRSRNDQTIRTLLQKATRSERLALLQEMESQLLEQYAVLPLYRLFITVSTRPELHGVTLNSQGWVDYRNLWLKEGHSASNI</sequence>
<dbReference type="InterPro" id="IPR000914">
    <property type="entry name" value="SBP_5_dom"/>
</dbReference>